<feature type="non-terminal residue" evidence="2">
    <location>
        <position position="1"/>
    </location>
</feature>
<feature type="compositionally biased region" description="Basic and acidic residues" evidence="1">
    <location>
        <begin position="67"/>
        <end position="87"/>
    </location>
</feature>
<dbReference type="Proteomes" id="UP000054558">
    <property type="component" value="Unassembled WGS sequence"/>
</dbReference>
<keyword evidence="3" id="KW-1185">Reference proteome</keyword>
<organism evidence="2 3">
    <name type="scientific">Klebsormidium nitens</name>
    <name type="common">Green alga</name>
    <name type="synonym">Ulothrix nitens</name>
    <dbReference type="NCBI Taxonomy" id="105231"/>
    <lineage>
        <taxon>Eukaryota</taxon>
        <taxon>Viridiplantae</taxon>
        <taxon>Streptophyta</taxon>
        <taxon>Klebsormidiophyceae</taxon>
        <taxon>Klebsormidiales</taxon>
        <taxon>Klebsormidiaceae</taxon>
        <taxon>Klebsormidium</taxon>
    </lineage>
</organism>
<reference evidence="2 3" key="1">
    <citation type="journal article" date="2014" name="Nat. Commun.">
        <title>Klebsormidium flaccidum genome reveals primary factors for plant terrestrial adaptation.</title>
        <authorList>
            <person name="Hori K."/>
            <person name="Maruyama F."/>
            <person name="Fujisawa T."/>
            <person name="Togashi T."/>
            <person name="Yamamoto N."/>
            <person name="Seo M."/>
            <person name="Sato S."/>
            <person name="Yamada T."/>
            <person name="Mori H."/>
            <person name="Tajima N."/>
            <person name="Moriyama T."/>
            <person name="Ikeuchi M."/>
            <person name="Watanabe M."/>
            <person name="Wada H."/>
            <person name="Kobayashi K."/>
            <person name="Saito M."/>
            <person name="Masuda T."/>
            <person name="Sasaki-Sekimoto Y."/>
            <person name="Mashiguchi K."/>
            <person name="Awai K."/>
            <person name="Shimojima M."/>
            <person name="Masuda S."/>
            <person name="Iwai M."/>
            <person name="Nobusawa T."/>
            <person name="Narise T."/>
            <person name="Kondo S."/>
            <person name="Saito H."/>
            <person name="Sato R."/>
            <person name="Murakawa M."/>
            <person name="Ihara Y."/>
            <person name="Oshima-Yamada Y."/>
            <person name="Ohtaka K."/>
            <person name="Satoh M."/>
            <person name="Sonobe K."/>
            <person name="Ishii M."/>
            <person name="Ohtani R."/>
            <person name="Kanamori-Sato M."/>
            <person name="Honoki R."/>
            <person name="Miyazaki D."/>
            <person name="Mochizuki H."/>
            <person name="Umetsu J."/>
            <person name="Higashi K."/>
            <person name="Shibata D."/>
            <person name="Kamiya Y."/>
            <person name="Sato N."/>
            <person name="Nakamura Y."/>
            <person name="Tabata S."/>
            <person name="Ida S."/>
            <person name="Kurokawa K."/>
            <person name="Ohta H."/>
        </authorList>
    </citation>
    <scope>NUCLEOTIDE SEQUENCE [LARGE SCALE GENOMIC DNA]</scope>
    <source>
        <strain evidence="2 3">NIES-2285</strain>
    </source>
</reference>
<evidence type="ECO:0000313" key="2">
    <source>
        <dbReference type="EMBL" id="GAQ92282.1"/>
    </source>
</evidence>
<feature type="region of interest" description="Disordered" evidence="1">
    <location>
        <begin position="114"/>
        <end position="139"/>
    </location>
</feature>
<dbReference type="OMA" id="KENRVCA"/>
<sequence>RGPVKENRVCATAKRPVRAESVVKKTVKVVEVELDESDDENRGVEQEWGTFMGADEVPRTSSQKLPKGAEFEMTREGDAHAPATDRGRVARTISKKGQSGPIVETMREIVGESKKIGKGKESPAALAVRSSWDSKAGFA</sequence>
<name>A0A1Y1IQF9_KLENI</name>
<dbReference type="AlphaFoldDB" id="A0A1Y1IQF9"/>
<proteinExistence type="predicted"/>
<protein>
    <submittedName>
        <fullName evidence="2">Uncharacterized protein</fullName>
    </submittedName>
</protein>
<dbReference type="EMBL" id="DF237914">
    <property type="protein sequence ID" value="GAQ92282.1"/>
    <property type="molecule type" value="Genomic_DNA"/>
</dbReference>
<evidence type="ECO:0000313" key="3">
    <source>
        <dbReference type="Proteomes" id="UP000054558"/>
    </source>
</evidence>
<gene>
    <name evidence="2" type="ORF">KFL_009650040</name>
</gene>
<accession>A0A1Y1IQF9</accession>
<evidence type="ECO:0000256" key="1">
    <source>
        <dbReference type="SAM" id="MobiDB-lite"/>
    </source>
</evidence>
<feature type="region of interest" description="Disordered" evidence="1">
    <location>
        <begin position="52"/>
        <end position="87"/>
    </location>
</feature>